<gene>
    <name evidence="2" type="ORF">A2936_02840</name>
</gene>
<name>A0A1F7UPV0_9BACT</name>
<dbReference type="PANTHER" id="PTHR48090:SF7">
    <property type="entry name" value="RFBJ PROTEIN"/>
    <property type="match status" value="1"/>
</dbReference>
<protein>
    <recommendedName>
        <fullName evidence="1">Glycosyltransferase 2-like domain-containing protein</fullName>
    </recommendedName>
</protein>
<dbReference type="InterPro" id="IPR050256">
    <property type="entry name" value="Glycosyltransferase_2"/>
</dbReference>
<dbReference type="EMBL" id="MGEK01000039">
    <property type="protein sequence ID" value="OGL80279.1"/>
    <property type="molecule type" value="Genomic_DNA"/>
</dbReference>
<evidence type="ECO:0000259" key="1">
    <source>
        <dbReference type="Pfam" id="PF00535"/>
    </source>
</evidence>
<dbReference type="CDD" id="cd04179">
    <property type="entry name" value="DPM_DPG-synthase_like"/>
    <property type="match status" value="1"/>
</dbReference>
<evidence type="ECO:0000313" key="2">
    <source>
        <dbReference type="EMBL" id="OGL80279.1"/>
    </source>
</evidence>
<dbReference type="Pfam" id="PF00535">
    <property type="entry name" value="Glycos_transf_2"/>
    <property type="match status" value="1"/>
</dbReference>
<dbReference type="Gene3D" id="3.90.550.10">
    <property type="entry name" value="Spore Coat Polysaccharide Biosynthesis Protein SpsA, Chain A"/>
    <property type="match status" value="1"/>
</dbReference>
<dbReference type="InterPro" id="IPR029044">
    <property type="entry name" value="Nucleotide-diphossugar_trans"/>
</dbReference>
<proteinExistence type="predicted"/>
<organism evidence="2 3">
    <name type="scientific">Candidatus Uhrbacteria bacterium RIFCSPLOWO2_01_FULL_47_25</name>
    <dbReference type="NCBI Taxonomy" id="1802402"/>
    <lineage>
        <taxon>Bacteria</taxon>
        <taxon>Candidatus Uhriibacteriota</taxon>
    </lineage>
</organism>
<dbReference type="SUPFAM" id="SSF53448">
    <property type="entry name" value="Nucleotide-diphospho-sugar transferases"/>
    <property type="match status" value="1"/>
</dbReference>
<evidence type="ECO:0000313" key="3">
    <source>
        <dbReference type="Proteomes" id="UP000176846"/>
    </source>
</evidence>
<dbReference type="InterPro" id="IPR001173">
    <property type="entry name" value="Glyco_trans_2-like"/>
</dbReference>
<comment type="caution">
    <text evidence="2">The sequence shown here is derived from an EMBL/GenBank/DDBJ whole genome shotgun (WGS) entry which is preliminary data.</text>
</comment>
<reference evidence="2 3" key="1">
    <citation type="journal article" date="2016" name="Nat. Commun.">
        <title>Thousands of microbial genomes shed light on interconnected biogeochemical processes in an aquifer system.</title>
        <authorList>
            <person name="Anantharaman K."/>
            <person name="Brown C.T."/>
            <person name="Hug L.A."/>
            <person name="Sharon I."/>
            <person name="Castelle C.J."/>
            <person name="Probst A.J."/>
            <person name="Thomas B.C."/>
            <person name="Singh A."/>
            <person name="Wilkins M.J."/>
            <person name="Karaoz U."/>
            <person name="Brodie E.L."/>
            <person name="Williams K.H."/>
            <person name="Hubbard S.S."/>
            <person name="Banfield J.F."/>
        </authorList>
    </citation>
    <scope>NUCLEOTIDE SEQUENCE [LARGE SCALE GENOMIC DNA]</scope>
</reference>
<feature type="domain" description="Glycosyltransferase 2-like" evidence="1">
    <location>
        <begin position="5"/>
        <end position="155"/>
    </location>
</feature>
<dbReference type="AlphaFoldDB" id="A0A1F7UPV0"/>
<sequence>MKPIVVIPAYNEQEHIAEVVRSAKQYVPQIIVVDDASKDDTKIKAVNAGALTIDHIVNLGKAGAIKTGCDAAVCLGADIIILMDGDGQHDPSRIPTFLDILKDDTVEIVFGSRTDLREMPFVRRAGTKLLEYSMRYLFQMSICDMQCGYRAFRTRVYPLLRWDSKNYHADAEITARTGKYHLPYKEIPIKTIYHDSYKGMTIIDGLMLLGKIVIWKFTL</sequence>
<dbReference type="Proteomes" id="UP000176846">
    <property type="component" value="Unassembled WGS sequence"/>
</dbReference>
<dbReference type="PANTHER" id="PTHR48090">
    <property type="entry name" value="UNDECAPRENYL-PHOSPHATE 4-DEOXY-4-FORMAMIDO-L-ARABINOSE TRANSFERASE-RELATED"/>
    <property type="match status" value="1"/>
</dbReference>
<accession>A0A1F7UPV0</accession>